<dbReference type="EMBL" id="JAGHKP010000001">
    <property type="protein sequence ID" value="MBO9151547.1"/>
    <property type="molecule type" value="Genomic_DNA"/>
</dbReference>
<proteinExistence type="predicted"/>
<accession>A0ABS3YA51</accession>
<comment type="caution">
    <text evidence="1">The sequence shown here is derived from an EMBL/GenBank/DDBJ whole genome shotgun (WGS) entry which is preliminary data.</text>
</comment>
<evidence type="ECO:0000313" key="1">
    <source>
        <dbReference type="EMBL" id="MBO9151547.1"/>
    </source>
</evidence>
<name>A0ABS3YA51_9BACT</name>
<protein>
    <submittedName>
        <fullName evidence="1">Uncharacterized protein</fullName>
    </submittedName>
</protein>
<keyword evidence="2" id="KW-1185">Reference proteome</keyword>
<evidence type="ECO:0000313" key="2">
    <source>
        <dbReference type="Proteomes" id="UP000679126"/>
    </source>
</evidence>
<reference evidence="2" key="1">
    <citation type="submission" date="2021-03" db="EMBL/GenBank/DDBJ databases">
        <title>Assistant Professor.</title>
        <authorList>
            <person name="Huq M.A."/>
        </authorList>
    </citation>
    <scope>NUCLEOTIDE SEQUENCE [LARGE SCALE GENOMIC DNA]</scope>
    <source>
        <strain evidence="2">MAH-28</strain>
    </source>
</reference>
<organism evidence="1 2">
    <name type="scientific">Chitinophaga chungangae</name>
    <dbReference type="NCBI Taxonomy" id="2821488"/>
    <lineage>
        <taxon>Bacteria</taxon>
        <taxon>Pseudomonadati</taxon>
        <taxon>Bacteroidota</taxon>
        <taxon>Chitinophagia</taxon>
        <taxon>Chitinophagales</taxon>
        <taxon>Chitinophagaceae</taxon>
        <taxon>Chitinophaga</taxon>
    </lineage>
</organism>
<sequence length="51" mass="5981">MAIKIRPLRLIITAADSCVYLPGKWHDYTGIFRDEFIPVKNSRVLRFVRGF</sequence>
<dbReference type="Proteomes" id="UP000679126">
    <property type="component" value="Unassembled WGS sequence"/>
</dbReference>
<gene>
    <name evidence="1" type="ORF">J7I43_04970</name>
</gene>
<dbReference type="RefSeq" id="WP_209143852.1">
    <property type="nucleotide sequence ID" value="NZ_JAGHKP010000001.1"/>
</dbReference>